<accession>A0ABT1C5V8</accession>
<dbReference type="Proteomes" id="UP001205906">
    <property type="component" value="Unassembled WGS sequence"/>
</dbReference>
<feature type="compositionally biased region" description="Basic and acidic residues" evidence="1">
    <location>
        <begin position="85"/>
        <end position="97"/>
    </location>
</feature>
<sequence length="97" mass="10979">MFGFQGGESRETVARKRGYMTDARQRWSFITLYDMSTIKNEAQLQQMVKVRLGLSEADAWTDVRDWIKGKDFTSNPQPSASESIGRWDSEGGAADKP</sequence>
<keyword evidence="3" id="KW-1185">Reference proteome</keyword>
<dbReference type="RefSeq" id="WP_252818641.1">
    <property type="nucleotide sequence ID" value="NZ_JAMXQS010000005.1"/>
</dbReference>
<proteinExistence type="predicted"/>
<gene>
    <name evidence="2" type="ORF">NGM99_10425</name>
</gene>
<evidence type="ECO:0000313" key="3">
    <source>
        <dbReference type="Proteomes" id="UP001205906"/>
    </source>
</evidence>
<feature type="region of interest" description="Disordered" evidence="1">
    <location>
        <begin position="68"/>
        <end position="97"/>
    </location>
</feature>
<dbReference type="EMBL" id="JAMXQS010000005">
    <property type="protein sequence ID" value="MCO6050200.1"/>
    <property type="molecule type" value="Genomic_DNA"/>
</dbReference>
<feature type="compositionally biased region" description="Polar residues" evidence="1">
    <location>
        <begin position="72"/>
        <end position="82"/>
    </location>
</feature>
<organism evidence="2 3">
    <name type="scientific">Mesorhizobium liriopis</name>
    <dbReference type="NCBI Taxonomy" id="2953882"/>
    <lineage>
        <taxon>Bacteria</taxon>
        <taxon>Pseudomonadati</taxon>
        <taxon>Pseudomonadota</taxon>
        <taxon>Alphaproteobacteria</taxon>
        <taxon>Hyphomicrobiales</taxon>
        <taxon>Phyllobacteriaceae</taxon>
        <taxon>Mesorhizobium</taxon>
    </lineage>
</organism>
<evidence type="ECO:0000313" key="2">
    <source>
        <dbReference type="EMBL" id="MCO6050200.1"/>
    </source>
</evidence>
<name>A0ABT1C5V8_9HYPH</name>
<comment type="caution">
    <text evidence="2">The sequence shown here is derived from an EMBL/GenBank/DDBJ whole genome shotgun (WGS) entry which is preliminary data.</text>
</comment>
<reference evidence="2 3" key="1">
    <citation type="submission" date="2022-06" db="EMBL/GenBank/DDBJ databases">
        <title>Mesorhizobium sp. strain RP14 Genome sequencing and assembly.</title>
        <authorList>
            <person name="Kim I."/>
        </authorList>
    </citation>
    <scope>NUCLEOTIDE SEQUENCE [LARGE SCALE GENOMIC DNA]</scope>
    <source>
        <strain evidence="3">RP14(2022)</strain>
    </source>
</reference>
<evidence type="ECO:0000256" key="1">
    <source>
        <dbReference type="SAM" id="MobiDB-lite"/>
    </source>
</evidence>
<protein>
    <submittedName>
        <fullName evidence="2">Uncharacterized protein</fullName>
    </submittedName>
</protein>